<keyword evidence="1" id="KW-0472">Membrane</keyword>
<feature type="domain" description="EfeO-type cupredoxin-like" evidence="2">
    <location>
        <begin position="14"/>
        <end position="119"/>
    </location>
</feature>
<protein>
    <recommendedName>
        <fullName evidence="2">EfeO-type cupredoxin-like domain-containing protein</fullName>
    </recommendedName>
</protein>
<name>A0ABQ6Y2L0_9GAMM</name>
<comment type="caution">
    <text evidence="3">The sequence shown here is derived from an EMBL/GenBank/DDBJ whole genome shotgun (WGS) entry which is preliminary data.</text>
</comment>
<dbReference type="SUPFAM" id="SSF49503">
    <property type="entry name" value="Cupredoxins"/>
    <property type="match status" value="1"/>
</dbReference>
<feature type="transmembrane region" description="Helical" evidence="1">
    <location>
        <begin position="6"/>
        <end position="23"/>
    </location>
</feature>
<sequence length="121" mass="13568">MTTWLINLGGLLLMALIVWWFWLSGRGPAKRAGDTPLDIVVDNGVYEPSVIQARAGQPLTLRFLRRDPSPCAEQVIFHDLGVSEFLDTGKATTITLTPRQPGKYRFTCQMQMYQGTLIVND</sequence>
<dbReference type="Gene3D" id="2.60.40.420">
    <property type="entry name" value="Cupredoxins - blue copper proteins"/>
    <property type="match status" value="1"/>
</dbReference>
<dbReference type="EMBL" id="AQPF01000071">
    <property type="protein sequence ID" value="KAF0802351.1"/>
    <property type="molecule type" value="Genomic_DNA"/>
</dbReference>
<gene>
    <name evidence="3" type="ORF">A6D6_04073</name>
</gene>
<proteinExistence type="predicted"/>
<dbReference type="InterPro" id="IPR008972">
    <property type="entry name" value="Cupredoxin"/>
</dbReference>
<organism evidence="3 4">
    <name type="scientific">Alcanivorax xiamenensis</name>
    <dbReference type="NCBI Taxonomy" id="1177156"/>
    <lineage>
        <taxon>Bacteria</taxon>
        <taxon>Pseudomonadati</taxon>
        <taxon>Pseudomonadota</taxon>
        <taxon>Gammaproteobacteria</taxon>
        <taxon>Oceanospirillales</taxon>
        <taxon>Alcanivoracaceae</taxon>
        <taxon>Alcanivorax</taxon>
    </lineage>
</organism>
<reference evidence="3 4" key="1">
    <citation type="submission" date="2012-09" db="EMBL/GenBank/DDBJ databases">
        <title>Genome Sequence of alkane-degrading Bacterium Alcanivorax sp. 6-D-6.</title>
        <authorList>
            <person name="Lai Q."/>
            <person name="Shao Z."/>
        </authorList>
    </citation>
    <scope>NUCLEOTIDE SEQUENCE [LARGE SCALE GENOMIC DNA]</scope>
    <source>
        <strain evidence="3 4">6-D-6</strain>
    </source>
</reference>
<evidence type="ECO:0000313" key="4">
    <source>
        <dbReference type="Proteomes" id="UP000771797"/>
    </source>
</evidence>
<evidence type="ECO:0000313" key="3">
    <source>
        <dbReference type="EMBL" id="KAF0802351.1"/>
    </source>
</evidence>
<evidence type="ECO:0000259" key="2">
    <source>
        <dbReference type="Pfam" id="PF13473"/>
    </source>
</evidence>
<evidence type="ECO:0000256" key="1">
    <source>
        <dbReference type="SAM" id="Phobius"/>
    </source>
</evidence>
<dbReference type="RefSeq" id="WP_133492244.1">
    <property type="nucleotide sequence ID" value="NZ_AQPF01000071.1"/>
</dbReference>
<accession>A0ABQ6Y2L0</accession>
<dbReference type="InterPro" id="IPR028096">
    <property type="entry name" value="EfeO_Cupredoxin"/>
</dbReference>
<dbReference type="Pfam" id="PF13473">
    <property type="entry name" value="Cupredoxin_1"/>
    <property type="match status" value="1"/>
</dbReference>
<dbReference type="Proteomes" id="UP000771797">
    <property type="component" value="Unassembled WGS sequence"/>
</dbReference>
<keyword evidence="1" id="KW-0812">Transmembrane</keyword>
<keyword evidence="1" id="KW-1133">Transmembrane helix</keyword>
<keyword evidence="4" id="KW-1185">Reference proteome</keyword>